<proteinExistence type="predicted"/>
<dbReference type="AlphaFoldDB" id="A0A2P5WY71"/>
<protein>
    <submittedName>
        <fullName evidence="1">Uncharacterized protein</fullName>
    </submittedName>
</protein>
<name>A0A2P5WY71_GOSBA</name>
<gene>
    <name evidence="1" type="ORF">GOBAR_AA24642</name>
</gene>
<evidence type="ECO:0000313" key="2">
    <source>
        <dbReference type="Proteomes" id="UP000239757"/>
    </source>
</evidence>
<reference evidence="1 2" key="1">
    <citation type="submission" date="2015-01" db="EMBL/GenBank/DDBJ databases">
        <title>Genome of allotetraploid Gossypium barbadense reveals genomic plasticity and fiber elongation in cotton evolution.</title>
        <authorList>
            <person name="Chen X."/>
            <person name="Liu X."/>
            <person name="Zhao B."/>
            <person name="Zheng H."/>
            <person name="Hu Y."/>
            <person name="Lu G."/>
            <person name="Yang C."/>
            <person name="Chen J."/>
            <person name="Shan C."/>
            <person name="Zhang L."/>
            <person name="Zhou Y."/>
            <person name="Wang L."/>
            <person name="Guo W."/>
            <person name="Bai Y."/>
            <person name="Ruan J."/>
            <person name="Shangguan X."/>
            <person name="Mao Y."/>
            <person name="Jiang J."/>
            <person name="Zhu Y."/>
            <person name="Lei J."/>
            <person name="Kang H."/>
            <person name="Chen S."/>
            <person name="He X."/>
            <person name="Wang R."/>
            <person name="Wang Y."/>
            <person name="Chen J."/>
            <person name="Wang L."/>
            <person name="Yu S."/>
            <person name="Wang B."/>
            <person name="Wei J."/>
            <person name="Song S."/>
            <person name="Lu X."/>
            <person name="Gao Z."/>
            <person name="Gu W."/>
            <person name="Deng X."/>
            <person name="Ma D."/>
            <person name="Wang S."/>
            <person name="Liang W."/>
            <person name="Fang L."/>
            <person name="Cai C."/>
            <person name="Zhu X."/>
            <person name="Zhou B."/>
            <person name="Zhang Y."/>
            <person name="Chen Z."/>
            <person name="Xu S."/>
            <person name="Zhu R."/>
            <person name="Wang S."/>
            <person name="Zhang T."/>
            <person name="Zhao G."/>
        </authorList>
    </citation>
    <scope>NUCLEOTIDE SEQUENCE [LARGE SCALE GENOMIC DNA]</scope>
    <source>
        <strain evidence="2">cv. Xinhai21</strain>
        <tissue evidence="1">Leaf</tissue>
    </source>
</reference>
<sequence length="95" mass="10456">MVAGTYAWHKVASTLMSKKKEKMGRASFYSIAFFSKFRAGKALGLEFAFWHLSTSNLGFSSGLPGYLSLDPTLVHSLFPEFIAKMTNGANNVLDN</sequence>
<dbReference type="Proteomes" id="UP000239757">
    <property type="component" value="Unassembled WGS sequence"/>
</dbReference>
<organism evidence="1 2">
    <name type="scientific">Gossypium barbadense</name>
    <name type="common">Sea Island cotton</name>
    <name type="synonym">Hibiscus barbadensis</name>
    <dbReference type="NCBI Taxonomy" id="3634"/>
    <lineage>
        <taxon>Eukaryota</taxon>
        <taxon>Viridiplantae</taxon>
        <taxon>Streptophyta</taxon>
        <taxon>Embryophyta</taxon>
        <taxon>Tracheophyta</taxon>
        <taxon>Spermatophyta</taxon>
        <taxon>Magnoliopsida</taxon>
        <taxon>eudicotyledons</taxon>
        <taxon>Gunneridae</taxon>
        <taxon>Pentapetalae</taxon>
        <taxon>rosids</taxon>
        <taxon>malvids</taxon>
        <taxon>Malvales</taxon>
        <taxon>Malvaceae</taxon>
        <taxon>Malvoideae</taxon>
        <taxon>Gossypium</taxon>
    </lineage>
</organism>
<evidence type="ECO:0000313" key="1">
    <source>
        <dbReference type="EMBL" id="PPR96033.1"/>
    </source>
</evidence>
<dbReference type="EMBL" id="KZ666138">
    <property type="protein sequence ID" value="PPR96033.1"/>
    <property type="molecule type" value="Genomic_DNA"/>
</dbReference>
<accession>A0A2P5WY71</accession>